<evidence type="ECO:0000259" key="5">
    <source>
        <dbReference type="SMART" id="SM00895"/>
    </source>
</evidence>
<gene>
    <name evidence="6" type="ORF">CVA01_04110</name>
</gene>
<sequence>MDKGRQDPHRGRPRIQEQADAIVAGVLAGAGPRVGSREYSTRRISMMTGISQPLVSRSMRRIRGVRDGEGGPGAPTVPDLSGLSGRRTLRLAAFVVDFPRIRIDFTDGGEDVVGEVRAFERRATAVMAALRISGADTWPTTWRAPGAEELERAWDADRPAEQPSADPDPELGPGSVRVYWEPGRQSWEVFLARIAGLFGACGRSVDAVPGALLTALSVRVGQGLHGVRWSRRGVVKGYGDVSPTVGNDPHSDSERSASPPYPTPVLGELSMAEQVAIALRKEITDAGYSAGDRVTSVVLASHMGLRQSAVLAAMRRLVDDGLLVSRNGVFSLPLVTGADIIDLYAARLQVGIVLLRACASRPRYRLLAPQTALRTLEAAVARGDAERVDQADLYFQQELAEASGLTQSARTFHSLTLRLQMFISVLQLNYGQAVPRILADDRRIMSALVTGDAEVAVWTWRSKLDNAVRHMSAASQVGGGGARSGSGGGSSRAGRTGMRFDVSLWERLTEG</sequence>
<dbReference type="InterPro" id="IPR008920">
    <property type="entry name" value="TF_FadR/GntR_C"/>
</dbReference>
<feature type="region of interest" description="Disordered" evidence="4">
    <location>
        <begin position="155"/>
        <end position="176"/>
    </location>
</feature>
<evidence type="ECO:0000256" key="2">
    <source>
        <dbReference type="ARBA" id="ARBA00023125"/>
    </source>
</evidence>
<dbReference type="SMART" id="SM00895">
    <property type="entry name" value="FCD"/>
    <property type="match status" value="1"/>
</dbReference>
<dbReference type="GeneID" id="82886574"/>
<feature type="region of interest" description="Disordered" evidence="4">
    <location>
        <begin position="240"/>
        <end position="261"/>
    </location>
</feature>
<dbReference type="AlphaFoldDB" id="A0A4Y4C1T4"/>
<dbReference type="Pfam" id="PF07729">
    <property type="entry name" value="FCD"/>
    <property type="match status" value="1"/>
</dbReference>
<evidence type="ECO:0000256" key="4">
    <source>
        <dbReference type="SAM" id="MobiDB-lite"/>
    </source>
</evidence>
<keyword evidence="3" id="KW-0804">Transcription</keyword>
<dbReference type="InterPro" id="IPR036390">
    <property type="entry name" value="WH_DNA-bd_sf"/>
</dbReference>
<evidence type="ECO:0000256" key="1">
    <source>
        <dbReference type="ARBA" id="ARBA00023015"/>
    </source>
</evidence>
<dbReference type="InterPro" id="IPR011711">
    <property type="entry name" value="GntR_C"/>
</dbReference>
<keyword evidence="2" id="KW-0238">DNA-binding</keyword>
<dbReference type="EMBL" id="BJNT01000004">
    <property type="protein sequence ID" value="GEC85097.1"/>
    <property type="molecule type" value="Genomic_DNA"/>
</dbReference>
<evidence type="ECO:0000313" key="7">
    <source>
        <dbReference type="Proteomes" id="UP000319986"/>
    </source>
</evidence>
<dbReference type="PANTHER" id="PTHR43537:SF5">
    <property type="entry name" value="UXU OPERON TRANSCRIPTIONAL REGULATOR"/>
    <property type="match status" value="1"/>
</dbReference>
<feature type="domain" description="GntR C-terminal" evidence="5">
    <location>
        <begin position="342"/>
        <end position="466"/>
    </location>
</feature>
<dbReference type="GO" id="GO:0003677">
    <property type="term" value="F:DNA binding"/>
    <property type="evidence" value="ECO:0007669"/>
    <property type="project" value="UniProtKB-KW"/>
</dbReference>
<dbReference type="SUPFAM" id="SSF48008">
    <property type="entry name" value="GntR ligand-binding domain-like"/>
    <property type="match status" value="1"/>
</dbReference>
<accession>A0A4Y4C1T4</accession>
<proteinExistence type="predicted"/>
<feature type="region of interest" description="Disordered" evidence="4">
    <location>
        <begin position="475"/>
        <end position="495"/>
    </location>
</feature>
<dbReference type="RefSeq" id="WP_141328235.1">
    <property type="nucleotide sequence ID" value="NZ_BJNT01000004.1"/>
</dbReference>
<comment type="caution">
    <text evidence="6">The sequence shown here is derived from an EMBL/GenBank/DDBJ whole genome shotgun (WGS) entry which is preliminary data.</text>
</comment>
<dbReference type="SUPFAM" id="SSF46785">
    <property type="entry name" value="Winged helix' DNA-binding domain"/>
    <property type="match status" value="1"/>
</dbReference>
<dbReference type="InterPro" id="IPR036388">
    <property type="entry name" value="WH-like_DNA-bd_sf"/>
</dbReference>
<evidence type="ECO:0000256" key="3">
    <source>
        <dbReference type="ARBA" id="ARBA00023163"/>
    </source>
</evidence>
<reference evidence="6 7" key="1">
    <citation type="submission" date="2019-06" db="EMBL/GenBank/DDBJ databases">
        <title>Whole genome shotgun sequence of Corynebacterium variabile NBRC 15286.</title>
        <authorList>
            <person name="Hosoyama A."/>
            <person name="Uohara A."/>
            <person name="Ohji S."/>
            <person name="Ichikawa N."/>
        </authorList>
    </citation>
    <scope>NUCLEOTIDE SEQUENCE [LARGE SCALE GENOMIC DNA]</scope>
    <source>
        <strain evidence="6 7">NBRC 15286</strain>
    </source>
</reference>
<protein>
    <recommendedName>
        <fullName evidence="5">GntR C-terminal domain-containing protein</fullName>
    </recommendedName>
</protein>
<dbReference type="PANTHER" id="PTHR43537">
    <property type="entry name" value="TRANSCRIPTIONAL REGULATOR, GNTR FAMILY"/>
    <property type="match status" value="1"/>
</dbReference>
<dbReference type="Gene3D" id="1.10.10.10">
    <property type="entry name" value="Winged helix-like DNA-binding domain superfamily/Winged helix DNA-binding domain"/>
    <property type="match status" value="1"/>
</dbReference>
<dbReference type="Proteomes" id="UP000319986">
    <property type="component" value="Unassembled WGS sequence"/>
</dbReference>
<name>A0A4Y4C1T4_9CORY</name>
<organism evidence="6 7">
    <name type="scientific">Corynebacterium variabile</name>
    <dbReference type="NCBI Taxonomy" id="1727"/>
    <lineage>
        <taxon>Bacteria</taxon>
        <taxon>Bacillati</taxon>
        <taxon>Actinomycetota</taxon>
        <taxon>Actinomycetes</taxon>
        <taxon>Mycobacteriales</taxon>
        <taxon>Corynebacteriaceae</taxon>
        <taxon>Corynebacterium</taxon>
    </lineage>
</organism>
<dbReference type="Gene3D" id="1.20.120.530">
    <property type="entry name" value="GntR ligand-binding domain-like"/>
    <property type="match status" value="1"/>
</dbReference>
<feature type="compositionally biased region" description="Gly residues" evidence="4">
    <location>
        <begin position="477"/>
        <end position="491"/>
    </location>
</feature>
<keyword evidence="1" id="KW-0805">Transcription regulation</keyword>
<evidence type="ECO:0000313" key="6">
    <source>
        <dbReference type="EMBL" id="GEC85097.1"/>
    </source>
</evidence>